<dbReference type="Proteomes" id="UP000184267">
    <property type="component" value="Unassembled WGS sequence"/>
</dbReference>
<name>A0A1M2VLY6_TRAPU</name>
<keyword evidence="2" id="KW-1185">Reference proteome</keyword>
<evidence type="ECO:0000313" key="2">
    <source>
        <dbReference type="Proteomes" id="UP000184267"/>
    </source>
</evidence>
<proteinExistence type="predicted"/>
<organism evidence="1 2">
    <name type="scientific">Trametes pubescens</name>
    <name type="common">White-rot fungus</name>
    <dbReference type="NCBI Taxonomy" id="154538"/>
    <lineage>
        <taxon>Eukaryota</taxon>
        <taxon>Fungi</taxon>
        <taxon>Dikarya</taxon>
        <taxon>Basidiomycota</taxon>
        <taxon>Agaricomycotina</taxon>
        <taxon>Agaricomycetes</taxon>
        <taxon>Polyporales</taxon>
        <taxon>Polyporaceae</taxon>
        <taxon>Trametes</taxon>
    </lineage>
</organism>
<reference evidence="1 2" key="1">
    <citation type="submission" date="2016-10" db="EMBL/GenBank/DDBJ databases">
        <title>Genome sequence of the basidiomycete white-rot fungus Trametes pubescens.</title>
        <authorList>
            <person name="Makela M.R."/>
            <person name="Granchi Z."/>
            <person name="Peng M."/>
            <person name="De Vries R.P."/>
            <person name="Grigoriev I."/>
            <person name="Riley R."/>
            <person name="Hilden K."/>
        </authorList>
    </citation>
    <scope>NUCLEOTIDE SEQUENCE [LARGE SCALE GENOMIC DNA]</scope>
    <source>
        <strain evidence="1 2">FBCC735</strain>
    </source>
</reference>
<dbReference type="OrthoDB" id="3153758at2759"/>
<dbReference type="EMBL" id="MNAD01001029">
    <property type="protein sequence ID" value="OJT08611.1"/>
    <property type="molecule type" value="Genomic_DNA"/>
</dbReference>
<protein>
    <submittedName>
        <fullName evidence="1">Uncharacterized protein</fullName>
    </submittedName>
</protein>
<dbReference type="OMA" id="CENKGKE"/>
<gene>
    <name evidence="1" type="ORF">TRAPUB_538</name>
</gene>
<comment type="caution">
    <text evidence="1">The sequence shown here is derived from an EMBL/GenBank/DDBJ whole genome shotgun (WGS) entry which is preliminary data.</text>
</comment>
<sequence>NVLTPLNTRKRTPRARGNMFMVFCVCLLIILLPLFLAQNLGLVRCPLDDLPAEEKARLRRHWQRETAKWTRERGEHAAEVRTWEQQRSAYAREQRAWEQERGAHAVELRQWDQERAARREEHREEEEHRLEAVRRSQGVYWTEPAPGDCHTYGTRTYSANLKDIPKDLSWSEVCDNMPPVVIHGRNFSKPIKCERNFGGNVVGTWYINFDEPSCKPYWNDFSDLGCNLGHTGFQRFAARLDGMSKGADWNLMCSTTPATIHGAYFTQLTTCEDQGRWGEVGLWDVPNPTCH</sequence>
<evidence type="ECO:0000313" key="1">
    <source>
        <dbReference type="EMBL" id="OJT08611.1"/>
    </source>
</evidence>
<dbReference type="AlphaFoldDB" id="A0A1M2VLY6"/>
<dbReference type="STRING" id="154538.A0A1M2VLY6"/>
<feature type="non-terminal residue" evidence="1">
    <location>
        <position position="1"/>
    </location>
</feature>
<accession>A0A1M2VLY6</accession>